<sequence>MDEIVKAAIAKWPNVPHCYGWLALDARGQWRMRDERCQALKLPGDIIRHPALIDFINRNYQCDDQGCWYFQNGPQRVYVDLEATPFIVHTAPDGLQLHTGQVMPLLTAAFMDESGRIILVADKLIALVDDRDLSEIMRYLRIQDQIPDDDQILTWMATGGASASLSLSLMSMPYASQEITLLASSLHEILAAADLKARPRESSK</sequence>
<dbReference type="AlphaFoldDB" id="A0A923KM80"/>
<organism evidence="1 2">
    <name type="scientific">Undibacterium jejuense</name>
    <dbReference type="NCBI Taxonomy" id="1344949"/>
    <lineage>
        <taxon>Bacteria</taxon>
        <taxon>Pseudomonadati</taxon>
        <taxon>Pseudomonadota</taxon>
        <taxon>Betaproteobacteria</taxon>
        <taxon>Burkholderiales</taxon>
        <taxon>Oxalobacteraceae</taxon>
        <taxon>Undibacterium</taxon>
    </lineage>
</organism>
<gene>
    <name evidence="1" type="ORF">H8K32_17295</name>
</gene>
<accession>A0A923KM80</accession>
<proteinExistence type="predicted"/>
<comment type="caution">
    <text evidence="1">The sequence shown here is derived from an EMBL/GenBank/DDBJ whole genome shotgun (WGS) entry which is preliminary data.</text>
</comment>
<keyword evidence="2" id="KW-1185">Reference proteome</keyword>
<dbReference type="Proteomes" id="UP000634011">
    <property type="component" value="Unassembled WGS sequence"/>
</dbReference>
<dbReference type="Pfam" id="PF11161">
    <property type="entry name" value="DUF2944"/>
    <property type="match status" value="1"/>
</dbReference>
<dbReference type="InterPro" id="IPR021332">
    <property type="entry name" value="DUF2944"/>
</dbReference>
<protein>
    <submittedName>
        <fullName evidence="1">DUF2946 family protein</fullName>
    </submittedName>
</protein>
<reference evidence="1" key="1">
    <citation type="submission" date="2020-08" db="EMBL/GenBank/DDBJ databases">
        <title>Novel species isolated from subtropical streams in China.</title>
        <authorList>
            <person name="Lu H."/>
        </authorList>
    </citation>
    <scope>NUCLEOTIDE SEQUENCE</scope>
    <source>
        <strain evidence="1">KACC 12607</strain>
    </source>
</reference>
<name>A0A923KM80_9BURK</name>
<dbReference type="EMBL" id="JACOFV010000018">
    <property type="protein sequence ID" value="MBC3863865.1"/>
    <property type="molecule type" value="Genomic_DNA"/>
</dbReference>
<evidence type="ECO:0000313" key="1">
    <source>
        <dbReference type="EMBL" id="MBC3863865.1"/>
    </source>
</evidence>
<evidence type="ECO:0000313" key="2">
    <source>
        <dbReference type="Proteomes" id="UP000634011"/>
    </source>
</evidence>
<dbReference type="RefSeq" id="WP_186913813.1">
    <property type="nucleotide sequence ID" value="NZ_JACOFV010000018.1"/>
</dbReference>